<dbReference type="InterPro" id="IPR052184">
    <property type="entry name" value="SDR_enzymes"/>
</dbReference>
<dbReference type="Pfam" id="PF00106">
    <property type="entry name" value="adh_short"/>
    <property type="match status" value="1"/>
</dbReference>
<reference evidence="2" key="1">
    <citation type="submission" date="2025-08" db="UniProtKB">
        <authorList>
            <consortium name="RefSeq"/>
        </authorList>
    </citation>
    <scope>IDENTIFICATION</scope>
    <source>
        <tissue evidence="2">Tentacle</tissue>
    </source>
</reference>
<dbReference type="CDD" id="cd05325">
    <property type="entry name" value="carb_red_sniffer_like_SDR_c"/>
    <property type="match status" value="1"/>
</dbReference>
<dbReference type="PANTHER" id="PTHR45458:SF1">
    <property type="entry name" value="SHORT CHAIN DEHYDROGENASE"/>
    <property type="match status" value="1"/>
</dbReference>
<dbReference type="PRINTS" id="PR00081">
    <property type="entry name" value="GDHRDH"/>
</dbReference>
<evidence type="ECO:0000313" key="1">
    <source>
        <dbReference type="Proteomes" id="UP000515163"/>
    </source>
</evidence>
<dbReference type="InParanoid" id="A0A6P8I5P2"/>
<dbReference type="Gene3D" id="3.40.50.720">
    <property type="entry name" value="NAD(P)-binding Rossmann-like Domain"/>
    <property type="match status" value="1"/>
</dbReference>
<keyword evidence="1" id="KW-1185">Reference proteome</keyword>
<name>A0A6P8I5P2_ACTTE</name>
<dbReference type="KEGG" id="aten:116296430"/>
<dbReference type="PANTHER" id="PTHR45458">
    <property type="entry name" value="SHORT-CHAIN DEHYDROGENASE/REDUCTASE SDR"/>
    <property type="match status" value="1"/>
</dbReference>
<dbReference type="Proteomes" id="UP000515163">
    <property type="component" value="Unplaced"/>
</dbReference>
<dbReference type="AlphaFoldDB" id="A0A6P8I5P2"/>
<organism evidence="1 2">
    <name type="scientific">Actinia tenebrosa</name>
    <name type="common">Australian red waratah sea anemone</name>
    <dbReference type="NCBI Taxonomy" id="6105"/>
    <lineage>
        <taxon>Eukaryota</taxon>
        <taxon>Metazoa</taxon>
        <taxon>Cnidaria</taxon>
        <taxon>Anthozoa</taxon>
        <taxon>Hexacorallia</taxon>
        <taxon>Actiniaria</taxon>
        <taxon>Actiniidae</taxon>
        <taxon>Actinia</taxon>
    </lineage>
</organism>
<gene>
    <name evidence="2" type="primary">LOC116296430</name>
</gene>
<dbReference type="OrthoDB" id="5296at2759"/>
<dbReference type="InterPro" id="IPR002347">
    <property type="entry name" value="SDR_fam"/>
</dbReference>
<protein>
    <submittedName>
        <fullName evidence="2">Uncharacterized protein LOC116296430</fullName>
    </submittedName>
</protein>
<dbReference type="RefSeq" id="XP_031560307.1">
    <property type="nucleotide sequence ID" value="XM_031704447.1"/>
</dbReference>
<accession>A0A6P8I5P2</accession>
<dbReference type="GeneID" id="116296430"/>
<dbReference type="GO" id="GO:0016616">
    <property type="term" value="F:oxidoreductase activity, acting on the CH-OH group of donors, NAD or NADP as acceptor"/>
    <property type="evidence" value="ECO:0007669"/>
    <property type="project" value="TreeGrafter"/>
</dbReference>
<evidence type="ECO:0000313" key="2">
    <source>
        <dbReference type="RefSeq" id="XP_031560307.1"/>
    </source>
</evidence>
<dbReference type="SUPFAM" id="SSF51735">
    <property type="entry name" value="NAD(P)-binding Rossmann-fold domains"/>
    <property type="match status" value="1"/>
</dbReference>
<dbReference type="InterPro" id="IPR036291">
    <property type="entry name" value="NAD(P)-bd_dom_sf"/>
</dbReference>
<sequence length="241" mass="26332">MAAYLRNVFITGCNRGIGLEFVKQFLHLPKPPQNLFATCRALQHEGSQELRNLTQEHPNLHLLQLDVTNEEDIANVAAEVGKVLQEEALNLVINNAGVTAHVTIESVTADEMLYNFQANAVGPLMIVKALLPFLKRTNNAFIVNISAKTASVADNTSGKLYPSRGSKAALNAITKSLSVDLQPYGITSIVMNPGWVKTPNGGPNALITPQESVTRMMRVISSLDQSKSGMFFDYKGEIIPW</sequence>
<proteinExistence type="predicted"/>